<keyword evidence="5 6" id="KW-0472">Membrane</keyword>
<dbReference type="AlphaFoldDB" id="A0A1G2TJK7"/>
<feature type="transmembrane region" description="Helical" evidence="6">
    <location>
        <begin position="129"/>
        <end position="150"/>
    </location>
</feature>
<feature type="transmembrane region" description="Helical" evidence="6">
    <location>
        <begin position="30"/>
        <end position="53"/>
    </location>
</feature>
<dbReference type="Proteomes" id="UP000177279">
    <property type="component" value="Unassembled WGS sequence"/>
</dbReference>
<keyword evidence="2" id="KW-1003">Cell membrane</keyword>
<evidence type="ECO:0000256" key="5">
    <source>
        <dbReference type="ARBA" id="ARBA00023136"/>
    </source>
</evidence>
<evidence type="ECO:0008006" key="9">
    <source>
        <dbReference type="Google" id="ProtNLM"/>
    </source>
</evidence>
<evidence type="ECO:0000256" key="3">
    <source>
        <dbReference type="ARBA" id="ARBA00022692"/>
    </source>
</evidence>
<comment type="subcellular location">
    <subcellularLocation>
        <location evidence="1">Cell membrane</location>
        <topology evidence="1">Multi-pass membrane protein</topology>
    </subcellularLocation>
</comment>
<dbReference type="GO" id="GO:0005886">
    <property type="term" value="C:plasma membrane"/>
    <property type="evidence" value="ECO:0007669"/>
    <property type="project" value="UniProtKB-SubCell"/>
</dbReference>
<feature type="transmembrane region" description="Helical" evidence="6">
    <location>
        <begin position="302"/>
        <end position="324"/>
    </location>
</feature>
<proteinExistence type="predicted"/>
<keyword evidence="3 6" id="KW-0812">Transmembrane</keyword>
<evidence type="ECO:0000313" key="7">
    <source>
        <dbReference type="EMBL" id="OHA96869.1"/>
    </source>
</evidence>
<name>A0A1G2TJK7_9BACT</name>
<dbReference type="InterPro" id="IPR002797">
    <property type="entry name" value="Polysacc_synth"/>
</dbReference>
<dbReference type="InterPro" id="IPR050833">
    <property type="entry name" value="Poly_Biosynth_Transport"/>
</dbReference>
<feature type="transmembrane region" description="Helical" evidence="6">
    <location>
        <begin position="336"/>
        <end position="354"/>
    </location>
</feature>
<gene>
    <name evidence="7" type="ORF">A3D49_02035</name>
</gene>
<evidence type="ECO:0000256" key="4">
    <source>
        <dbReference type="ARBA" id="ARBA00022989"/>
    </source>
</evidence>
<sequence>MESLRNKAYNLLRRSESLFKTDMVYAAKGGFWISFGQGMSSLLSLFLIIAFANLLPKETYGMYKYILSLAGILNIFTLTGMNSAVSQTVAVGHDGALRSSVRYQLKWNLLMLLAFWILSGYYFMQGDDLLSISFLTLGAFIPATLALNTYGAYLDGKREFKLASLATMGSTVIYVIGVLAAIFLSGEVIWIIFAYAATTFVSTLFFYFFTIKKFKPPAEDGGEVLRYGRKLTYVGFIGPVASQIDKIILTHFWGPAQLAIYALALAVPEKAVALLKNWVGIGLPKFSVKTAAELNTVFYRRIFQGILIGALAALIYVALAPYLFKYLLPQYLDSILYSQILALSFLFAIPNRYISLLLVSQKMSGAIFANSALQSVLQILFYVVLGIWGGIMGLILANVIFNFVGMIANISIWRLNSRGI</sequence>
<feature type="transmembrane region" description="Helical" evidence="6">
    <location>
        <begin position="366"/>
        <end position="385"/>
    </location>
</feature>
<feature type="transmembrane region" description="Helical" evidence="6">
    <location>
        <begin position="189"/>
        <end position="209"/>
    </location>
</feature>
<dbReference type="Pfam" id="PF01943">
    <property type="entry name" value="Polysacc_synt"/>
    <property type="match status" value="1"/>
</dbReference>
<accession>A0A1G2TJK7</accession>
<feature type="transmembrane region" description="Helical" evidence="6">
    <location>
        <begin position="65"/>
        <end position="85"/>
    </location>
</feature>
<evidence type="ECO:0000256" key="2">
    <source>
        <dbReference type="ARBA" id="ARBA00022475"/>
    </source>
</evidence>
<reference evidence="7 8" key="1">
    <citation type="journal article" date="2016" name="Nat. Commun.">
        <title>Thousands of microbial genomes shed light on interconnected biogeochemical processes in an aquifer system.</title>
        <authorList>
            <person name="Anantharaman K."/>
            <person name="Brown C.T."/>
            <person name="Hug L.A."/>
            <person name="Sharon I."/>
            <person name="Castelle C.J."/>
            <person name="Probst A.J."/>
            <person name="Thomas B.C."/>
            <person name="Singh A."/>
            <person name="Wilkins M.J."/>
            <person name="Karaoz U."/>
            <person name="Brodie E.L."/>
            <person name="Williams K.H."/>
            <person name="Hubbard S.S."/>
            <person name="Banfield J.F."/>
        </authorList>
    </citation>
    <scope>NUCLEOTIDE SEQUENCE [LARGE SCALE GENOMIC DNA]</scope>
</reference>
<organism evidence="7 8">
    <name type="scientific">Candidatus Zambryskibacteria bacterium RIFCSPHIGHO2_02_FULL_43_37</name>
    <dbReference type="NCBI Taxonomy" id="1802749"/>
    <lineage>
        <taxon>Bacteria</taxon>
        <taxon>Candidatus Zambryskiibacteriota</taxon>
    </lineage>
</organism>
<feature type="transmembrane region" description="Helical" evidence="6">
    <location>
        <begin position="105"/>
        <end position="123"/>
    </location>
</feature>
<evidence type="ECO:0000256" key="1">
    <source>
        <dbReference type="ARBA" id="ARBA00004651"/>
    </source>
</evidence>
<keyword evidence="4 6" id="KW-1133">Transmembrane helix</keyword>
<feature type="transmembrane region" description="Helical" evidence="6">
    <location>
        <begin position="391"/>
        <end position="413"/>
    </location>
</feature>
<evidence type="ECO:0000313" key="8">
    <source>
        <dbReference type="Proteomes" id="UP000177279"/>
    </source>
</evidence>
<feature type="transmembrane region" description="Helical" evidence="6">
    <location>
        <begin position="162"/>
        <end position="183"/>
    </location>
</feature>
<comment type="caution">
    <text evidence="7">The sequence shown here is derived from an EMBL/GenBank/DDBJ whole genome shotgun (WGS) entry which is preliminary data.</text>
</comment>
<evidence type="ECO:0000256" key="6">
    <source>
        <dbReference type="SAM" id="Phobius"/>
    </source>
</evidence>
<dbReference type="PANTHER" id="PTHR30250:SF26">
    <property type="entry name" value="PSMA PROTEIN"/>
    <property type="match status" value="1"/>
</dbReference>
<protein>
    <recommendedName>
        <fullName evidence="9">Polysaccharide biosynthesis protein C-terminal domain-containing protein</fullName>
    </recommendedName>
</protein>
<dbReference type="EMBL" id="MHVS01000003">
    <property type="protein sequence ID" value="OHA96869.1"/>
    <property type="molecule type" value="Genomic_DNA"/>
</dbReference>
<dbReference type="PANTHER" id="PTHR30250">
    <property type="entry name" value="PST FAMILY PREDICTED COLANIC ACID TRANSPORTER"/>
    <property type="match status" value="1"/>
</dbReference>